<dbReference type="GO" id="GO:0006357">
    <property type="term" value="P:regulation of transcription by RNA polymerase II"/>
    <property type="evidence" value="ECO:0007669"/>
    <property type="project" value="TreeGrafter"/>
</dbReference>
<evidence type="ECO:0000313" key="2">
    <source>
        <dbReference type="EMBL" id="KYQ52289.1"/>
    </source>
</evidence>
<dbReference type="Pfam" id="PF10545">
    <property type="entry name" value="MADF_DNA_bdg"/>
    <property type="match status" value="1"/>
</dbReference>
<dbReference type="PROSITE" id="PS51029">
    <property type="entry name" value="MADF"/>
    <property type="match status" value="1"/>
</dbReference>
<evidence type="ECO:0000259" key="1">
    <source>
        <dbReference type="PROSITE" id="PS51029"/>
    </source>
</evidence>
<dbReference type="PANTHER" id="PTHR12243:SF60">
    <property type="entry name" value="SI:CH211-15D5.12-RELATED"/>
    <property type="match status" value="1"/>
</dbReference>
<gene>
    <name evidence="2" type="ORF">ALC60_08555</name>
</gene>
<reference evidence="2 3" key="1">
    <citation type="submission" date="2015-09" db="EMBL/GenBank/DDBJ databases">
        <title>Trachymyrmex zeteki WGS genome.</title>
        <authorList>
            <person name="Nygaard S."/>
            <person name="Hu H."/>
            <person name="Boomsma J."/>
            <person name="Zhang G."/>
        </authorList>
    </citation>
    <scope>NUCLEOTIDE SEQUENCE [LARGE SCALE GENOMIC DNA]</scope>
    <source>
        <strain evidence="2">Tzet28-1</strain>
        <tissue evidence="2">Whole body</tissue>
    </source>
</reference>
<dbReference type="GO" id="GO:0005667">
    <property type="term" value="C:transcription regulator complex"/>
    <property type="evidence" value="ECO:0007669"/>
    <property type="project" value="TreeGrafter"/>
</dbReference>
<sequence length="148" mass="17726">MFYSFQESEGQRVMDNEVMDNEVMDNEVMVNEVMDNGTDKSTNELLIDCVRGYPHLYNHQDKNFKNNLMKENSWKEIASVMKMSVSECQVQWTRLRDKFAREKRQMELETRSGSGASRRTTFALYETMFLEKHIKRRQYVCLCYNLLY</sequence>
<protein>
    <submittedName>
        <fullName evidence="2">Transcription factor Adf-1</fullName>
    </submittedName>
</protein>
<evidence type="ECO:0000313" key="3">
    <source>
        <dbReference type="Proteomes" id="UP000075809"/>
    </source>
</evidence>
<keyword evidence="3" id="KW-1185">Reference proteome</keyword>
<dbReference type="Proteomes" id="UP000075809">
    <property type="component" value="Unassembled WGS sequence"/>
</dbReference>
<dbReference type="InterPro" id="IPR039353">
    <property type="entry name" value="TF_Adf1"/>
</dbReference>
<dbReference type="STRING" id="64791.A0A151WWG7"/>
<dbReference type="InterPro" id="IPR006578">
    <property type="entry name" value="MADF-dom"/>
</dbReference>
<accession>A0A151WWG7</accession>
<organism evidence="2 3">
    <name type="scientific">Mycetomoellerius zeteki</name>
    <dbReference type="NCBI Taxonomy" id="64791"/>
    <lineage>
        <taxon>Eukaryota</taxon>
        <taxon>Metazoa</taxon>
        <taxon>Ecdysozoa</taxon>
        <taxon>Arthropoda</taxon>
        <taxon>Hexapoda</taxon>
        <taxon>Insecta</taxon>
        <taxon>Pterygota</taxon>
        <taxon>Neoptera</taxon>
        <taxon>Endopterygota</taxon>
        <taxon>Hymenoptera</taxon>
        <taxon>Apocrita</taxon>
        <taxon>Aculeata</taxon>
        <taxon>Formicoidea</taxon>
        <taxon>Formicidae</taxon>
        <taxon>Myrmicinae</taxon>
        <taxon>Mycetomoellerius</taxon>
    </lineage>
</organism>
<dbReference type="PANTHER" id="PTHR12243">
    <property type="entry name" value="MADF DOMAIN TRANSCRIPTION FACTOR"/>
    <property type="match status" value="1"/>
</dbReference>
<dbReference type="AlphaFoldDB" id="A0A151WWG7"/>
<name>A0A151WWG7_9HYME</name>
<dbReference type="SMART" id="SM00595">
    <property type="entry name" value="MADF"/>
    <property type="match status" value="1"/>
</dbReference>
<feature type="domain" description="MADF" evidence="1">
    <location>
        <begin position="45"/>
        <end position="135"/>
    </location>
</feature>
<proteinExistence type="predicted"/>
<dbReference type="GO" id="GO:0005634">
    <property type="term" value="C:nucleus"/>
    <property type="evidence" value="ECO:0007669"/>
    <property type="project" value="TreeGrafter"/>
</dbReference>
<dbReference type="EMBL" id="KQ982686">
    <property type="protein sequence ID" value="KYQ52289.1"/>
    <property type="molecule type" value="Genomic_DNA"/>
</dbReference>